<sequence length="100" mass="11185">MNRAPQALVDTDQRALAQAVGEVLHYLWDPIGVAGVPQARDEYDSYVPEICTLLWQGADQATVATALREIARQRMGLHGTDVLAEQAARRLMVWREVITR</sequence>
<evidence type="ECO:0000313" key="2">
    <source>
        <dbReference type="EMBL" id="SON89687.1"/>
    </source>
</evidence>
<proteinExistence type="predicted"/>
<reference evidence="3 4" key="1">
    <citation type="submission" date="2017-10" db="EMBL/GenBank/DDBJ databases">
        <authorList>
            <person name="Regsiter A."/>
            <person name="William W."/>
        </authorList>
    </citation>
    <scope>NUCLEOTIDE SEQUENCE [LARGE SCALE GENOMIC DNA]</scope>
    <source>
        <strain evidence="1 4">CFBP6984</strain>
        <strain evidence="2 3">CFBP7430</strain>
    </source>
</reference>
<protein>
    <submittedName>
        <fullName evidence="2">Uncharacterized protein</fullName>
    </submittedName>
</protein>
<gene>
    <name evidence="1" type="ORF">XAP6984_460007</name>
    <name evidence="2" type="ORF">XAP7430_430007</name>
</gene>
<keyword evidence="4" id="KW-1185">Reference proteome</keyword>
<evidence type="ECO:0000313" key="4">
    <source>
        <dbReference type="Proteomes" id="UP000234181"/>
    </source>
</evidence>
<dbReference type="Proteomes" id="UP000234181">
    <property type="component" value="Unassembled WGS sequence"/>
</dbReference>
<dbReference type="AlphaFoldDB" id="A0AB38E292"/>
<dbReference type="EMBL" id="OCYS01000098">
    <property type="protein sequence ID" value="SON89687.1"/>
    <property type="molecule type" value="Genomic_DNA"/>
</dbReference>
<dbReference type="Proteomes" id="UP000234166">
    <property type="component" value="Unassembled WGS sequence"/>
</dbReference>
<name>A0AB38E292_XANCH</name>
<accession>A0AB38E292</accession>
<evidence type="ECO:0000313" key="3">
    <source>
        <dbReference type="Proteomes" id="UP000234166"/>
    </source>
</evidence>
<dbReference type="EMBL" id="OCYT01000102">
    <property type="protein sequence ID" value="SON82542.1"/>
    <property type="molecule type" value="Genomic_DNA"/>
</dbReference>
<comment type="caution">
    <text evidence="2">The sequence shown here is derived from an EMBL/GenBank/DDBJ whole genome shotgun (WGS) entry which is preliminary data.</text>
</comment>
<organism evidence="2 3">
    <name type="scientific">Xanthomonas campestris pv. phaseoli</name>
    <dbReference type="NCBI Taxonomy" id="317013"/>
    <lineage>
        <taxon>Bacteria</taxon>
        <taxon>Pseudomonadati</taxon>
        <taxon>Pseudomonadota</taxon>
        <taxon>Gammaproteobacteria</taxon>
        <taxon>Lysobacterales</taxon>
        <taxon>Lysobacteraceae</taxon>
        <taxon>Xanthomonas</taxon>
    </lineage>
</organism>
<evidence type="ECO:0000313" key="1">
    <source>
        <dbReference type="EMBL" id="SON82542.1"/>
    </source>
</evidence>